<comment type="caution">
    <text evidence="1">The sequence shown here is derived from an EMBL/GenBank/DDBJ whole genome shotgun (WGS) entry which is preliminary data.</text>
</comment>
<dbReference type="Proteomes" id="UP001143910">
    <property type="component" value="Unassembled WGS sequence"/>
</dbReference>
<accession>A0ACC1NWP6</accession>
<evidence type="ECO:0000313" key="2">
    <source>
        <dbReference type="Proteomes" id="UP001143910"/>
    </source>
</evidence>
<dbReference type="EMBL" id="JANJQO010000036">
    <property type="protein sequence ID" value="KAJ2983281.1"/>
    <property type="molecule type" value="Genomic_DNA"/>
</dbReference>
<name>A0ACC1NWP6_9HYPO</name>
<gene>
    <name evidence="1" type="ORF">NQ176_g801</name>
</gene>
<proteinExistence type="predicted"/>
<protein>
    <submittedName>
        <fullName evidence="1">Uncharacterized protein</fullName>
    </submittedName>
</protein>
<sequence length="523" mass="58920">MGIHTRLFALAASATALAADANFAPDKVYAEKNAHAIFNSIHSAGRQWGSSIYHNGFALIPAVVPRGSVFYHSAKTNEQPVGLEWLAFEPELAEAFSSDWFGCRYGCSPTAAQASVSPSAVRTYLHTYRNKRDLKLLLIDGMSSGKTKYGTLDTQDMVLLEGKKLRQGQFEDLDRVQELCNVVQPWGYDGLIRAEIGFEMINCNFTGTVTQMKVKSRIRGEDKIGDMSMHVYQLIRAATQRYDGLGARLRIDFSSMVSGLFYPINTTNPDPLHPEFKRLSATPVENLRVIKNHVAEIAKADFQPFLIDWRYIVDTIVERFSDRLAAMADDNVDDMEFVNEIEAVATSYIDAMALESSAGDSRDRDALITKSIKDCMDHYLYPALPFSGRWNQADHMLYHSVITVTNGICKTFIQGWRDLRDASAFHGNTIRYSRGNKERAALVKAKLQVRQLTSHLGWTTWRKTHPCPVDEAMFVAMWPYGDSEDHFNPGCRRRSQLGVDRGGYWNVTYLGDKEMLPFGSQEL</sequence>
<evidence type="ECO:0000313" key="1">
    <source>
        <dbReference type="EMBL" id="KAJ2983281.1"/>
    </source>
</evidence>
<reference evidence="1" key="1">
    <citation type="submission" date="2022-08" db="EMBL/GenBank/DDBJ databases">
        <title>Genome Sequence of Lecanicillium fungicola.</title>
        <authorList>
            <person name="Buettner E."/>
        </authorList>
    </citation>
    <scope>NUCLEOTIDE SEQUENCE</scope>
    <source>
        <strain evidence="1">Babe33</strain>
    </source>
</reference>
<keyword evidence="2" id="KW-1185">Reference proteome</keyword>
<organism evidence="1 2">
    <name type="scientific">Zarea fungicola</name>
    <dbReference type="NCBI Taxonomy" id="93591"/>
    <lineage>
        <taxon>Eukaryota</taxon>
        <taxon>Fungi</taxon>
        <taxon>Dikarya</taxon>
        <taxon>Ascomycota</taxon>
        <taxon>Pezizomycotina</taxon>
        <taxon>Sordariomycetes</taxon>
        <taxon>Hypocreomycetidae</taxon>
        <taxon>Hypocreales</taxon>
        <taxon>Cordycipitaceae</taxon>
        <taxon>Zarea</taxon>
    </lineage>
</organism>